<comment type="catalytic activity">
    <reaction evidence="12">
        <text>hypotaurine + NADH + O2 + H(+) = taurine + NAD(+) + H2O</text>
        <dbReference type="Rhea" id="RHEA:74111"/>
        <dbReference type="ChEBI" id="CHEBI:15377"/>
        <dbReference type="ChEBI" id="CHEBI:15378"/>
        <dbReference type="ChEBI" id="CHEBI:15379"/>
        <dbReference type="ChEBI" id="CHEBI:57540"/>
        <dbReference type="ChEBI" id="CHEBI:57853"/>
        <dbReference type="ChEBI" id="CHEBI:57945"/>
        <dbReference type="ChEBI" id="CHEBI:507393"/>
        <dbReference type="EC" id="1.14.13.8"/>
    </reaction>
    <physiologicalReaction direction="left-to-right" evidence="12">
        <dbReference type="Rhea" id="RHEA:74112"/>
    </physiologicalReaction>
</comment>
<evidence type="ECO:0000256" key="9">
    <source>
        <dbReference type="ARBA" id="ARBA00023002"/>
    </source>
</evidence>
<dbReference type="FunFam" id="3.50.50.60:FF:000042">
    <property type="entry name" value="Dimethylaniline monooxygenase [N-oxide-forming]"/>
    <property type="match status" value="1"/>
</dbReference>
<keyword evidence="10 16" id="KW-0472">Membrane</keyword>
<name>A0A7M7PQG2_STRPU</name>
<protein>
    <recommendedName>
        <fullName evidence="17">Flavin-containing monooxygenase</fullName>
        <ecNumber evidence="17">1.-.-.-</ecNumber>
    </recommendedName>
</protein>
<dbReference type="SUPFAM" id="SSF51905">
    <property type="entry name" value="FAD/NAD(P)-binding domain"/>
    <property type="match status" value="2"/>
</dbReference>
<keyword evidence="9 16" id="KW-0560">Oxidoreductase</keyword>
<evidence type="ECO:0000256" key="4">
    <source>
        <dbReference type="ARBA" id="ARBA00022630"/>
    </source>
</evidence>
<comment type="cofactor">
    <cofactor evidence="1 16 17">
        <name>FAD</name>
        <dbReference type="ChEBI" id="CHEBI:57692"/>
    </cofactor>
</comment>
<evidence type="ECO:0000256" key="5">
    <source>
        <dbReference type="ARBA" id="ARBA00022692"/>
    </source>
</evidence>
<sequence length="528" mass="59202">MAVKQVAVIGAGVSGLASIKTCLEEGFEPVCFERDEKVGGVWVFRDEVRTDHEESALYHALVTNSSKEMMCYSDYPFPKDCPPYIPGKRLGKYYEDYAEHFGLLKHIRFSTKVLKLEEAEDYDTTGRWSVTTEGPGGKSTDIFDAVMVCTGMFSQAKMPTYPGQDEFEGEILHSNDYRKADSYANKTVLVVGGSHSAGDVAVDTSRKSKKTYISMRNGTWVITRAGPMGWPRDLFLNRRFNFLLPEWYRRNMVEKDLATRFNVDNLGLRSTRKLFCSEVMVNDDIANRIFCGALTAKPGIKHFTQKGVVFTDGTKIDNLDSVIYATGYNIKVPFVGTHLISDKIDELQLYQYVFPAKQKHPTFACVGFVMTVGAHAPVFEIQARWATQVFKGNVSLPPVSGMLKDIEMKKKFLYQKFGKHIIFIPPIPYQDGIATKIGAKPTFKSLFLKDPILALKCFFGPAVPASYRLQGPHVWSGARDTIMNVWQNTVSGTKFRDTPIANGPEGYPIALKLIFLVCIVAGLYLVMM</sequence>
<proteinExistence type="inferred from homology"/>
<comment type="catalytic activity">
    <reaction evidence="13">
        <text>hypotaurine + NADPH + O2 + H(+) = taurine + NADP(+) + H2O</text>
        <dbReference type="Rhea" id="RHEA:69819"/>
        <dbReference type="ChEBI" id="CHEBI:15377"/>
        <dbReference type="ChEBI" id="CHEBI:15378"/>
        <dbReference type="ChEBI" id="CHEBI:15379"/>
        <dbReference type="ChEBI" id="CHEBI:57783"/>
        <dbReference type="ChEBI" id="CHEBI:57853"/>
        <dbReference type="ChEBI" id="CHEBI:58349"/>
        <dbReference type="ChEBI" id="CHEBI:507393"/>
        <dbReference type="EC" id="1.14.13.8"/>
    </reaction>
    <physiologicalReaction direction="left-to-right" evidence="13">
        <dbReference type="Rhea" id="RHEA:69820"/>
    </physiologicalReaction>
</comment>
<dbReference type="OrthoDB" id="66881at2759"/>
<evidence type="ECO:0000256" key="13">
    <source>
        <dbReference type="ARBA" id="ARBA00048041"/>
    </source>
</evidence>
<dbReference type="Gene3D" id="3.50.50.60">
    <property type="entry name" value="FAD/NAD(P)-binding domain"/>
    <property type="match status" value="1"/>
</dbReference>
<dbReference type="GeneID" id="586240"/>
<organism evidence="19 20">
    <name type="scientific">Strongylocentrotus purpuratus</name>
    <name type="common">Purple sea urchin</name>
    <dbReference type="NCBI Taxonomy" id="7668"/>
    <lineage>
        <taxon>Eukaryota</taxon>
        <taxon>Metazoa</taxon>
        <taxon>Echinodermata</taxon>
        <taxon>Eleutherozoa</taxon>
        <taxon>Echinozoa</taxon>
        <taxon>Echinoidea</taxon>
        <taxon>Euechinoidea</taxon>
        <taxon>Echinacea</taxon>
        <taxon>Camarodonta</taxon>
        <taxon>Echinidea</taxon>
        <taxon>Strongylocentrotidae</taxon>
        <taxon>Strongylocentrotus</taxon>
    </lineage>
</organism>
<evidence type="ECO:0000256" key="1">
    <source>
        <dbReference type="ARBA" id="ARBA00001974"/>
    </source>
</evidence>
<dbReference type="GO" id="GO:0050661">
    <property type="term" value="F:NADP binding"/>
    <property type="evidence" value="ECO:0007669"/>
    <property type="project" value="InterPro"/>
</dbReference>
<dbReference type="RefSeq" id="XP_030853779.1">
    <property type="nucleotide sequence ID" value="XM_030997919.1"/>
</dbReference>
<reference evidence="20" key="1">
    <citation type="submission" date="2015-02" db="EMBL/GenBank/DDBJ databases">
        <title>Genome sequencing for Strongylocentrotus purpuratus.</title>
        <authorList>
            <person name="Murali S."/>
            <person name="Liu Y."/>
            <person name="Vee V."/>
            <person name="English A."/>
            <person name="Wang M."/>
            <person name="Skinner E."/>
            <person name="Han Y."/>
            <person name="Muzny D.M."/>
            <person name="Worley K.C."/>
            <person name="Gibbs R.A."/>
        </authorList>
    </citation>
    <scope>NUCLEOTIDE SEQUENCE</scope>
</reference>
<comment type="catalytic activity">
    <reaction evidence="15">
        <text>N,N-dimethylaniline + NADPH + O2 + H(+) = N,N-dimethylaniline N-oxide + NADP(+) + H2O</text>
        <dbReference type="Rhea" id="RHEA:24468"/>
        <dbReference type="ChEBI" id="CHEBI:15377"/>
        <dbReference type="ChEBI" id="CHEBI:15378"/>
        <dbReference type="ChEBI" id="CHEBI:15379"/>
        <dbReference type="ChEBI" id="CHEBI:16269"/>
        <dbReference type="ChEBI" id="CHEBI:17735"/>
        <dbReference type="ChEBI" id="CHEBI:57783"/>
        <dbReference type="ChEBI" id="CHEBI:58349"/>
        <dbReference type="EC" id="1.14.13.8"/>
    </reaction>
    <physiologicalReaction direction="left-to-right" evidence="15">
        <dbReference type="Rhea" id="RHEA:24469"/>
    </physiologicalReaction>
</comment>
<dbReference type="PRINTS" id="PR00370">
    <property type="entry name" value="FMOXYGENASE"/>
</dbReference>
<dbReference type="PRINTS" id="PR01121">
    <property type="entry name" value="FMOXYGENASE1"/>
</dbReference>
<dbReference type="FunFam" id="3.50.50.60:FF:000257">
    <property type="entry name" value="Dimethylaniline monooxygenase [N-oxide-forming]"/>
    <property type="match status" value="1"/>
</dbReference>
<evidence type="ECO:0000256" key="16">
    <source>
        <dbReference type="PIRNR" id="PIRNR000332"/>
    </source>
</evidence>
<dbReference type="GO" id="GO:0004497">
    <property type="term" value="F:monooxygenase activity"/>
    <property type="evidence" value="ECO:0000318"/>
    <property type="project" value="GO_Central"/>
</dbReference>
<evidence type="ECO:0000256" key="2">
    <source>
        <dbReference type="ARBA" id="ARBA00004389"/>
    </source>
</evidence>
<dbReference type="AlphaFoldDB" id="A0A7M7PQG2"/>
<keyword evidence="5 18" id="KW-0812">Transmembrane</keyword>
<keyword evidence="8 18" id="KW-1133">Transmembrane helix</keyword>
<keyword evidence="16" id="KW-0256">Endoplasmic reticulum</keyword>
<evidence type="ECO:0000313" key="20">
    <source>
        <dbReference type="Proteomes" id="UP000007110"/>
    </source>
</evidence>
<evidence type="ECO:0000256" key="11">
    <source>
        <dbReference type="ARBA" id="ARBA00045957"/>
    </source>
</evidence>
<dbReference type="EnsemblMetazoa" id="XM_030997919">
    <property type="protein sequence ID" value="XP_030853779"/>
    <property type="gene ID" value="LOC586240"/>
</dbReference>
<evidence type="ECO:0000256" key="10">
    <source>
        <dbReference type="ARBA" id="ARBA00023136"/>
    </source>
</evidence>
<evidence type="ECO:0000256" key="3">
    <source>
        <dbReference type="ARBA" id="ARBA00009183"/>
    </source>
</evidence>
<keyword evidence="6 16" id="KW-0274">FAD</keyword>
<keyword evidence="20" id="KW-1185">Reference proteome</keyword>
<reference evidence="19" key="2">
    <citation type="submission" date="2021-01" db="UniProtKB">
        <authorList>
            <consortium name="EnsemblMetazoa"/>
        </authorList>
    </citation>
    <scope>IDENTIFICATION</scope>
</reference>
<evidence type="ECO:0000256" key="15">
    <source>
        <dbReference type="ARBA" id="ARBA00049443"/>
    </source>
</evidence>
<keyword evidence="7 16" id="KW-0521">NADP</keyword>
<evidence type="ECO:0000256" key="7">
    <source>
        <dbReference type="ARBA" id="ARBA00022857"/>
    </source>
</evidence>
<feature type="transmembrane region" description="Helical" evidence="18">
    <location>
        <begin position="509"/>
        <end position="527"/>
    </location>
</feature>
<comment type="catalytic activity">
    <reaction evidence="14">
        <text>trimethylamine + NADPH + O2 = trimethylamine N-oxide + NADP(+) + H2O</text>
        <dbReference type="Rhea" id="RHEA:31979"/>
        <dbReference type="ChEBI" id="CHEBI:15377"/>
        <dbReference type="ChEBI" id="CHEBI:15379"/>
        <dbReference type="ChEBI" id="CHEBI:15724"/>
        <dbReference type="ChEBI" id="CHEBI:57783"/>
        <dbReference type="ChEBI" id="CHEBI:58349"/>
        <dbReference type="ChEBI" id="CHEBI:58389"/>
        <dbReference type="EC" id="1.14.13.148"/>
    </reaction>
    <physiologicalReaction direction="left-to-right" evidence="14">
        <dbReference type="Rhea" id="RHEA:31980"/>
    </physiologicalReaction>
</comment>
<dbReference type="InterPro" id="IPR020946">
    <property type="entry name" value="Flavin_mOase-like"/>
</dbReference>
<dbReference type="PANTHER" id="PTHR23023">
    <property type="entry name" value="DIMETHYLANILINE MONOOXYGENASE"/>
    <property type="match status" value="1"/>
</dbReference>
<dbReference type="InterPro" id="IPR036188">
    <property type="entry name" value="FAD/NAD-bd_sf"/>
</dbReference>
<dbReference type="Pfam" id="PF00743">
    <property type="entry name" value="FMO-like"/>
    <property type="match status" value="1"/>
</dbReference>
<evidence type="ECO:0000313" key="19">
    <source>
        <dbReference type="EnsemblMetazoa" id="XP_030853779"/>
    </source>
</evidence>
<dbReference type="PIRSF" id="PIRSF000332">
    <property type="entry name" value="FMO"/>
    <property type="match status" value="1"/>
</dbReference>
<dbReference type="InterPro" id="IPR000960">
    <property type="entry name" value="Flavin_mOase"/>
</dbReference>
<dbReference type="Proteomes" id="UP000007110">
    <property type="component" value="Unassembled WGS sequence"/>
</dbReference>
<evidence type="ECO:0000256" key="18">
    <source>
        <dbReference type="SAM" id="Phobius"/>
    </source>
</evidence>
<dbReference type="OMA" id="FGRHRIF"/>
<dbReference type="FunFam" id="3.50.50.60:FF:000853">
    <property type="entry name" value="Dimethylaniline monooxygenase [N-oxide-forming]"/>
    <property type="match status" value="1"/>
</dbReference>
<evidence type="ECO:0000256" key="12">
    <source>
        <dbReference type="ARBA" id="ARBA00047338"/>
    </source>
</evidence>
<dbReference type="GO" id="GO:0034899">
    <property type="term" value="F:trimethylamine monooxygenase activity"/>
    <property type="evidence" value="ECO:0007669"/>
    <property type="project" value="UniProtKB-EC"/>
</dbReference>
<evidence type="ECO:0000256" key="14">
    <source>
        <dbReference type="ARBA" id="ARBA00048088"/>
    </source>
</evidence>
<comment type="similarity">
    <text evidence="3 16 17">Belongs to the FMO family.</text>
</comment>
<dbReference type="GO" id="GO:0050660">
    <property type="term" value="F:flavin adenine dinucleotide binding"/>
    <property type="evidence" value="ECO:0007669"/>
    <property type="project" value="InterPro"/>
</dbReference>
<dbReference type="InParanoid" id="A0A7M7PQG2"/>
<dbReference type="InterPro" id="IPR050346">
    <property type="entry name" value="FMO-like"/>
</dbReference>
<dbReference type="GO" id="GO:0005789">
    <property type="term" value="C:endoplasmic reticulum membrane"/>
    <property type="evidence" value="ECO:0007669"/>
    <property type="project" value="UniProtKB-SubCell"/>
</dbReference>
<comment type="subcellular location">
    <subcellularLocation>
        <location evidence="2">Endoplasmic reticulum membrane</location>
        <topology evidence="2">Single-pass membrane protein</topology>
    </subcellularLocation>
</comment>
<accession>A0A7M7PQG2</accession>
<dbReference type="FunFam" id="3.50.50.60:FF:000023">
    <property type="entry name" value="Dimethylaniline monooxygenase [N-oxide-forming]"/>
    <property type="match status" value="1"/>
</dbReference>
<evidence type="ECO:0000256" key="17">
    <source>
        <dbReference type="RuleBase" id="RU361177"/>
    </source>
</evidence>
<dbReference type="InterPro" id="IPR002253">
    <property type="entry name" value="Flavin_mOase_1"/>
</dbReference>
<comment type="function">
    <text evidence="11">Broad spectrum monooxygenase that catalyzes the oxygenation of a wide variety of nitrogen- and sulfur-containing compounds including xenobiotics. Catalyzes the S-oxygenation of hypotaurine to produce taurine, an organic osmolyte involved in cell volume regulation as well as a variety of cytoprotective and developmental processes. In vitro, catalyzes the N-oxygenation of trimethylamine (TMA) to produce trimethylamine N-oxide (TMAO) and could therefore participate to the detoxification of this compound that is generated by the action of gut microbiota from dietary precursors such as choline, choline containing compounds, betaine or L-carnitine.</text>
</comment>
<dbReference type="EC" id="1.-.-.-" evidence="17"/>
<dbReference type="GO" id="GO:0004499">
    <property type="term" value="F:N,N-dimethylaniline monooxygenase activity"/>
    <property type="evidence" value="ECO:0007669"/>
    <property type="project" value="UniProtKB-UniRule"/>
</dbReference>
<evidence type="ECO:0000256" key="8">
    <source>
        <dbReference type="ARBA" id="ARBA00022989"/>
    </source>
</evidence>
<dbReference type="KEGG" id="spu:586240"/>
<keyword evidence="4 16" id="KW-0285">Flavoprotein</keyword>
<evidence type="ECO:0000256" key="6">
    <source>
        <dbReference type="ARBA" id="ARBA00022827"/>
    </source>
</evidence>
<keyword evidence="16 17" id="KW-0503">Monooxygenase</keyword>